<comment type="similarity">
    <text evidence="2">Belongs to the OmpP1/FadL family.</text>
</comment>
<feature type="chain" id="PRO_5047085061" evidence="8">
    <location>
        <begin position="23"/>
        <end position="419"/>
    </location>
</feature>
<keyword evidence="5 8" id="KW-0732">Signal</keyword>
<protein>
    <submittedName>
        <fullName evidence="9">Long-chain fatty acid outer membrane transporter</fullName>
    </submittedName>
</protein>
<organism evidence="9 10">
    <name type="scientific">Colwellia marinimaniae</name>
    <dbReference type="NCBI Taxonomy" id="1513592"/>
    <lineage>
        <taxon>Bacteria</taxon>
        <taxon>Pseudomonadati</taxon>
        <taxon>Pseudomonadota</taxon>
        <taxon>Gammaproteobacteria</taxon>
        <taxon>Alteromonadales</taxon>
        <taxon>Colwelliaceae</taxon>
        <taxon>Colwellia</taxon>
    </lineage>
</organism>
<gene>
    <name evidence="9" type="ORF">MTCD1_02246</name>
</gene>
<keyword evidence="3" id="KW-1134">Transmembrane beta strand</keyword>
<evidence type="ECO:0000256" key="8">
    <source>
        <dbReference type="SAM" id="SignalP"/>
    </source>
</evidence>
<keyword evidence="6" id="KW-0472">Membrane</keyword>
<dbReference type="PANTHER" id="PTHR35093">
    <property type="entry name" value="OUTER MEMBRANE PROTEIN NMB0088-RELATED"/>
    <property type="match status" value="1"/>
</dbReference>
<evidence type="ECO:0000256" key="6">
    <source>
        <dbReference type="ARBA" id="ARBA00023136"/>
    </source>
</evidence>
<evidence type="ECO:0000313" key="10">
    <source>
        <dbReference type="Proteomes" id="UP000197068"/>
    </source>
</evidence>
<evidence type="ECO:0000256" key="5">
    <source>
        <dbReference type="ARBA" id="ARBA00022729"/>
    </source>
</evidence>
<dbReference type="SUPFAM" id="SSF56935">
    <property type="entry name" value="Porins"/>
    <property type="match status" value="1"/>
</dbReference>
<dbReference type="InterPro" id="IPR005017">
    <property type="entry name" value="OMPP1/FadL/TodX"/>
</dbReference>
<sequence>MIFKKTLLALSLTCSSFYSVGAAFQLAEHSAAGLGRAFAGEAAIADDASVVARNPALMAQFDKMEFSVTGTYVMPDVSLTGIATSNGTDPAALNNNSIAPSAFIPAVYLVVPLNDKFALGFATFSNFGLATEFDNDYAAGQLAGETSITTVNFNTSLSYKVNDNFVIAGGVNVIYGEASLIRNAGENPFDIPAHTEVANLVGDDISYGWNMGLSYDFNENHRLGFSYRSEVKLALSGDYSNGLPADLGGLAGKVVAGAMDITLPAIMEISGLHQVSDTVAVHYSAMWTGWSSFDELAGYVEGQDEAVFAKEENFSNSMRYALGATYQLSSNLKLRTGIAYDQSPADANHLSISIPDTNRIWLSGGLNYTFTNKSSLDFGVSIVKGETQTFTETDDFNQDWTFESQGDAYLVSAQYNHVF</sequence>
<dbReference type="Gene3D" id="2.40.160.60">
    <property type="entry name" value="Outer membrane protein transport protein (OMPP1/FadL/TodX)"/>
    <property type="match status" value="1"/>
</dbReference>
<evidence type="ECO:0000256" key="1">
    <source>
        <dbReference type="ARBA" id="ARBA00004571"/>
    </source>
</evidence>
<keyword evidence="10" id="KW-1185">Reference proteome</keyword>
<accession>A0ABQ0MW81</accession>
<evidence type="ECO:0000313" key="9">
    <source>
        <dbReference type="EMBL" id="GAW96627.1"/>
    </source>
</evidence>
<dbReference type="RefSeq" id="WP_057179648.1">
    <property type="nucleotide sequence ID" value="NZ_BDQM01000017.1"/>
</dbReference>
<proteinExistence type="inferred from homology"/>
<dbReference type="PANTHER" id="PTHR35093:SF8">
    <property type="entry name" value="OUTER MEMBRANE PROTEIN NMB0088-RELATED"/>
    <property type="match status" value="1"/>
</dbReference>
<dbReference type="Proteomes" id="UP000197068">
    <property type="component" value="Unassembled WGS sequence"/>
</dbReference>
<evidence type="ECO:0000256" key="7">
    <source>
        <dbReference type="ARBA" id="ARBA00023237"/>
    </source>
</evidence>
<reference evidence="9 10" key="1">
    <citation type="submission" date="2017-06" db="EMBL/GenBank/DDBJ databases">
        <title>Whole Genome Sequences of Colwellia marinimaniae MTCD1.</title>
        <authorList>
            <person name="Kusumoto H."/>
            <person name="Inoue M."/>
            <person name="Tanikawa K."/>
            <person name="Maeji H."/>
            <person name="Cameron J.H."/>
            <person name="Bartlett D.H."/>
        </authorList>
    </citation>
    <scope>NUCLEOTIDE SEQUENCE [LARGE SCALE GENOMIC DNA]</scope>
    <source>
        <strain evidence="9 10">MTCD1</strain>
    </source>
</reference>
<dbReference type="EMBL" id="BDQM01000017">
    <property type="protein sequence ID" value="GAW96627.1"/>
    <property type="molecule type" value="Genomic_DNA"/>
</dbReference>
<comment type="caution">
    <text evidence="9">The sequence shown here is derived from an EMBL/GenBank/DDBJ whole genome shotgun (WGS) entry which is preliminary data.</text>
</comment>
<dbReference type="Pfam" id="PF03349">
    <property type="entry name" value="Toluene_X"/>
    <property type="match status" value="1"/>
</dbReference>
<keyword evidence="7" id="KW-0998">Cell outer membrane</keyword>
<evidence type="ECO:0000256" key="2">
    <source>
        <dbReference type="ARBA" id="ARBA00008163"/>
    </source>
</evidence>
<name>A0ABQ0MW81_9GAMM</name>
<comment type="subcellular location">
    <subcellularLocation>
        <location evidence="1">Cell outer membrane</location>
        <topology evidence="1">Multi-pass membrane protein</topology>
    </subcellularLocation>
</comment>
<evidence type="ECO:0000256" key="4">
    <source>
        <dbReference type="ARBA" id="ARBA00022692"/>
    </source>
</evidence>
<feature type="signal peptide" evidence="8">
    <location>
        <begin position="1"/>
        <end position="22"/>
    </location>
</feature>
<keyword evidence="4" id="KW-0812">Transmembrane</keyword>
<evidence type="ECO:0000256" key="3">
    <source>
        <dbReference type="ARBA" id="ARBA00022452"/>
    </source>
</evidence>